<keyword evidence="6" id="KW-1185">Reference proteome</keyword>
<dbReference type="InterPro" id="IPR056748">
    <property type="entry name" value="VPS13-like_C"/>
</dbReference>
<evidence type="ECO:0000313" key="5">
    <source>
        <dbReference type="EMBL" id="CAH0776257.1"/>
    </source>
</evidence>
<dbReference type="EMBL" id="OU963869">
    <property type="protein sequence ID" value="CAH0776257.1"/>
    <property type="molecule type" value="Genomic_DNA"/>
</dbReference>
<gene>
    <name evidence="5" type="ORF">BEMITA_LOCUS12370</name>
</gene>
<accession>A0A9P0CDG9</accession>
<reference evidence="5" key="1">
    <citation type="submission" date="2021-12" db="EMBL/GenBank/DDBJ databases">
        <authorList>
            <person name="King R."/>
        </authorList>
    </citation>
    <scope>NUCLEOTIDE SEQUENCE</scope>
</reference>
<feature type="domain" description="Intermembrane lipid transfer protein VPS13-like C-terminal" evidence="4">
    <location>
        <begin position="2406"/>
        <end position="2526"/>
    </location>
</feature>
<dbReference type="Proteomes" id="UP001152759">
    <property type="component" value="Chromosome 8"/>
</dbReference>
<dbReference type="Pfam" id="PF25033">
    <property type="entry name" value="VPS13_M"/>
    <property type="match status" value="1"/>
</dbReference>
<dbReference type="PANTHER" id="PTHR16166">
    <property type="entry name" value="VACUOLAR PROTEIN SORTING-ASSOCIATED PROTEIN VPS13"/>
    <property type="match status" value="1"/>
</dbReference>
<evidence type="ECO:0000259" key="3">
    <source>
        <dbReference type="Pfam" id="PF25036"/>
    </source>
</evidence>
<evidence type="ECO:0000313" key="6">
    <source>
        <dbReference type="Proteomes" id="UP001152759"/>
    </source>
</evidence>
<dbReference type="GO" id="GO:0045053">
    <property type="term" value="P:protein retention in Golgi apparatus"/>
    <property type="evidence" value="ECO:0007669"/>
    <property type="project" value="TreeGrafter"/>
</dbReference>
<sequence>MASYCLIPHGGHYTGHENMIVVNLGRISIYSRPPDGQRNIQEMRSRGQDDETILQEMMSSSYDRFDIKLDDLQVMVVYPEEKWQMKPGDNAVPGQHLLRPTSVIVLAQKCVVTDDPNLPKLKLNTELPSVEIKIAEGRLLNAAGVLISIPFPDSETPAPVTEVRSTPSKVNLRTLDFVGNKKKVDKKSNKELVQLTELEVKFELKELIIQIDWQKYEDDPPEPLVLFNLRSLGFEMVQQTFNLHVNVVLKSLQLIQYYEGDEIKLLSTTLADDLDHSLFLLKYVNVNRNSPVFETHYHSVIQLVEMSVSKLDATIKQDAILFILQWWNHVQEYLLKLKDSNSTLEVTSSTSEEKAAQLSLPQQRQLTPMVSQTDELEREIVMVKLIACLNDFLVTIHSEAPLFEFDLAGLNVLLVMKPQTTEMDASLSNISIIDLMGTEYNRNMLSIMEERDVIVTKVVLYENKKESLRELSDESFDVAVSLSMACVRIIFVNERLMEFLAFLNNFQAGKEAIVEASAAAVQTAKLNMQQAYENATKVSLDVRLNAPVIVVPVSFKSRHALILDLGHLTINNNVTSQSSNSCLIDNMKLDLQQMKMSSAILRKGLGTKDEASLLLPINFTLVVKRNLSISWCKDVPDLDITGHFQAIKMSLSQQAYSLILSVIEGNLAASPKSSKPSVPAPKPTISNFYETAKFNISRQKLPIAFDKDEEATMEDGSFQDMLARSVIKFKFDIDSMELNLSTNSKKVDPKTGNSVDDLLAKLSLNTFALEGSVFSDNSISFSILLRDCLIDDLRLSRKKLVPRYMERNRDPRLDDSNDMINLLYSQKDQLTSINVEVSSFILMFNLDFCLKLLDFFTQKQDKKPTPAISSAKVGAVKAAPDMKKKKSTTLEPEDIKLEAKDNRMSVSVHVQQPDIILVENMVETNTRGIVLNFEMNYQLQMTGATQTMSGWVRDLQIYSCFFTLEKKKTSLALVLRPVNVSLSGEMPEPNNLQIEVETTPVRLSVSPATIELLNRIKQTINTNLADEEPVMPENVDLSDLWDIKPINENEFWFLKAEEAQEAIAEVPKLLAESAVQVMQEACTVSIPSIIITIEAGVGTKTLPMLLLESKLNGTFENWSSAMKIASCLTLEVKYYNSRLALWEPFIEPIEYEEPNSIESSSVPWELNFKMETKNPNDTESSDKVSNNPLTKIDISSKELMQITVSKTCLQVCQDLGKAFRDAVSNEGPLAMLVAAPYTLKNFTGLSVTLILGLESFKIQDLERKNNEEIVILESGAEISLFLPDDDSNSVTNSASYERNLRVLIPDKNYEIEIPVVQAVKRYYTLLESSQDVESCHLISEVLVENGSTSIILRSVMQIYNHFSVPINVYALAASGDQLELIGVVEPDAVFNVPIPVLSSTDGDIFFRVRGYSVCSKSYKYDLTQPPSAQMLQCVSKNPEDSDPFFIKAVGSSEKVYYESTSRYTTFSRSHSVHLWPTLYLRNLLPVDVVVVMQGVPTEKLLPSGKKMDLPNVEPGSSSIIIRIVNYLEKEWSCKRAIDEKPPELDAWIFYSYDSAQRMSLQLGMRSIIRKDAFYMVLYSPFWMINKTDMKLAYRSSEECAKTIYHPASFKQPIMFSREKSFFNKTKASVKINNGEWCDKFLLDVAGNVGMLTCTVKGVTYQIGVHIKMMSNSLTKLVTFTPYYVIINKCWFDINFRQVLKGNEYSWEKVESKTCHSFWPHQSKHTSTDMILRVDGTEETTTAFSFTKIMNNLLRLENSYGGINVDIQVMESATYITLDYYKAGFAPAYIVNHTNYTFLLSEKHSTSGLETKLPASSAVMFTWCKSQSFDSPILSINDGIVDIDVRKDALGTFVLKSKEKGFWVSFLNGMQRTIFLTTDENMAKEAEAVSDLDQIDQEIIISLHGIGLSLVNNELKQEICYLTMTSSGPYWQLQKEGNKRFKSLTIEESRNIEDAFMKYSQVGSKPLTEGKKALSPTSDGKFQIDFSNQTVSKPFKGKLRRIYHVGLWLQTKSSLHTYQVHAKINHLQIDNQGHTYTFPVIFAPQPLAKTTAASQSPKPFAELSIVQRLYDYSTFKQYKYFKILIQEMQVKVDVVFISALTNLFKVDSMLMEDQELKFEEDRKVMNDPLYQLVTCHSSEEAKNYYDFLHFGPIKLHLSFSFSSGFDNVHEDTAENINILTQSFGVTVTDFNDVVIKLSYLERQYVMLNQRQLEHEVMSHYTTQFIRQIYVVVFGLDVLGNPYKLVTDIKRGVQDFFYEPIQGAIQGPGEFAEGVVLGMKSLFGHTVGGAAGAVSRITGSLGHGLAALTFDKDYQQKRRENVQKRSAHERIATSSKGLVMGVVEGVGGVFTKPISGARAEGFGGFMKGIGIGVAGLITRPTGGLVDFASGSFRVVRDVMEVTKDATRVRLPRYFKEDKVVRPYSRKEAEGYVFLFSLDKGKFAKTDTYVFHMYIDKNKRKEVFLITNNRVLYSYFNDVFGSVELLWAYSWAEFDGPPVARADGLLLPLKSKGHKLSRSQHGKLLLVEDEELKAWLAAKITELMEDVDASSVSFSSSLRR</sequence>
<proteinExistence type="inferred from homology"/>
<feature type="domain" description="VPS13-like middle region" evidence="2">
    <location>
        <begin position="400"/>
        <end position="1219"/>
    </location>
</feature>
<evidence type="ECO:0000259" key="2">
    <source>
        <dbReference type="Pfam" id="PF25033"/>
    </source>
</evidence>
<evidence type="ECO:0000259" key="4">
    <source>
        <dbReference type="Pfam" id="PF25037"/>
    </source>
</evidence>
<organism evidence="5 6">
    <name type="scientific">Bemisia tabaci</name>
    <name type="common">Sweetpotato whitefly</name>
    <name type="synonym">Aleurodes tabaci</name>
    <dbReference type="NCBI Taxonomy" id="7038"/>
    <lineage>
        <taxon>Eukaryota</taxon>
        <taxon>Metazoa</taxon>
        <taxon>Ecdysozoa</taxon>
        <taxon>Arthropoda</taxon>
        <taxon>Hexapoda</taxon>
        <taxon>Insecta</taxon>
        <taxon>Pterygota</taxon>
        <taxon>Neoptera</taxon>
        <taxon>Paraneoptera</taxon>
        <taxon>Hemiptera</taxon>
        <taxon>Sternorrhyncha</taxon>
        <taxon>Aleyrodoidea</taxon>
        <taxon>Aleyrodidae</taxon>
        <taxon>Aleyrodinae</taxon>
        <taxon>Bemisia</taxon>
    </lineage>
</organism>
<dbReference type="Pfam" id="PF25036">
    <property type="entry name" value="VPS13_VAB"/>
    <property type="match status" value="1"/>
</dbReference>
<comment type="similarity">
    <text evidence="1">Belongs to the VPS13 family.</text>
</comment>
<name>A0A9P0CDG9_BEMTA</name>
<protein>
    <submittedName>
        <fullName evidence="5">Uncharacterized protein</fullName>
    </submittedName>
</protein>
<dbReference type="InterPro" id="IPR026847">
    <property type="entry name" value="VPS13"/>
</dbReference>
<dbReference type="GO" id="GO:0006623">
    <property type="term" value="P:protein targeting to vacuole"/>
    <property type="evidence" value="ECO:0007669"/>
    <property type="project" value="TreeGrafter"/>
</dbReference>
<dbReference type="Pfam" id="PF25037">
    <property type="entry name" value="VPS13_C"/>
    <property type="match status" value="1"/>
</dbReference>
<dbReference type="InterPro" id="IPR009543">
    <property type="entry name" value="VPS13_VAB"/>
</dbReference>
<dbReference type="InterPro" id="IPR056747">
    <property type="entry name" value="VPS13-like_M"/>
</dbReference>
<feature type="domain" description="Vacuolar protein sorting-associated protein 13 VPS13 adaptor binding" evidence="3">
    <location>
        <begin position="1292"/>
        <end position="1822"/>
    </location>
</feature>
<dbReference type="PANTHER" id="PTHR16166:SF93">
    <property type="entry name" value="INTERMEMBRANE LIPID TRANSFER PROTEIN VPS13"/>
    <property type="match status" value="1"/>
</dbReference>
<evidence type="ECO:0000256" key="1">
    <source>
        <dbReference type="ARBA" id="ARBA00006545"/>
    </source>
</evidence>